<keyword evidence="1" id="KW-0732">Signal</keyword>
<feature type="transmembrane region" description="Helical" evidence="3">
    <location>
        <begin position="7"/>
        <end position="28"/>
    </location>
</feature>
<accession>A0ABW6I9Q1</accession>
<keyword evidence="3" id="KW-0472">Membrane</keyword>
<keyword evidence="3" id="KW-1133">Transmembrane helix</keyword>
<keyword evidence="6" id="KW-1185">Reference proteome</keyword>
<comment type="caution">
    <text evidence="5">The sequence shown here is derived from an EMBL/GenBank/DDBJ whole genome shotgun (WGS) entry which is preliminary data.</text>
</comment>
<feature type="domain" description="PBP" evidence="4">
    <location>
        <begin position="80"/>
        <end position="338"/>
    </location>
</feature>
<dbReference type="Pfam" id="PF12849">
    <property type="entry name" value="PBP_like_2"/>
    <property type="match status" value="1"/>
</dbReference>
<evidence type="ECO:0000313" key="6">
    <source>
        <dbReference type="Proteomes" id="UP001600165"/>
    </source>
</evidence>
<organism evidence="5 6">
    <name type="scientific">Almyronema epifaneia S1</name>
    <dbReference type="NCBI Taxonomy" id="2991925"/>
    <lineage>
        <taxon>Bacteria</taxon>
        <taxon>Bacillati</taxon>
        <taxon>Cyanobacteriota</taxon>
        <taxon>Cyanophyceae</taxon>
        <taxon>Nodosilineales</taxon>
        <taxon>Nodosilineaceae</taxon>
        <taxon>Almyronema</taxon>
        <taxon>Almyronema epifaneia</taxon>
    </lineage>
</organism>
<dbReference type="PANTHER" id="PTHR30570:SF1">
    <property type="entry name" value="PHOSPHATE-BINDING PROTEIN PSTS"/>
    <property type="match status" value="1"/>
</dbReference>
<dbReference type="InterPro" id="IPR024370">
    <property type="entry name" value="PBP_domain"/>
</dbReference>
<sequence>MAAKNETPALIAALLVTVGLVGGGLWWLSRSGTLGLGGLLNQPTDTPSSSPSATSPSLPSPTDSFANVSGVPQGLFSYGGSTTWAPVRTAVDPLVQTVWPSFELRYVNPVGRPPSSGVGIEMLLNNQLSFAQSSRPLKSEEYQQAQQRGFSLQEIPVAIEGLAIAVHPDLPLPGLTLDQLRSIYTGQVVNWQQVGGPNLPIVPYSRTAEGGTVEFFIETLLGGADLGAPVQFVDNTTAALRAVSSTPGSIYYASAPEVIGQCTVRPLPIGTTANELVAPYTEPYIPLENCPAQRNQPNVAAFRDGTYPITRRLFVVIKQDGQSDQQAGEAYAQLLLSNQGQTLLNQAGFVQIR</sequence>
<dbReference type="EMBL" id="JBHZOL010000004">
    <property type="protein sequence ID" value="MFE4104804.1"/>
    <property type="molecule type" value="Genomic_DNA"/>
</dbReference>
<dbReference type="Proteomes" id="UP001600165">
    <property type="component" value="Unassembled WGS sequence"/>
</dbReference>
<protein>
    <submittedName>
        <fullName evidence="5">PstS family phosphate ABC transporter substrate-binding protein</fullName>
    </submittedName>
</protein>
<evidence type="ECO:0000256" key="2">
    <source>
        <dbReference type="SAM" id="MobiDB-lite"/>
    </source>
</evidence>
<evidence type="ECO:0000313" key="5">
    <source>
        <dbReference type="EMBL" id="MFE4104804.1"/>
    </source>
</evidence>
<name>A0ABW6I9Q1_9CYAN</name>
<reference evidence="5 6" key="1">
    <citation type="submission" date="2024-10" db="EMBL/GenBank/DDBJ databases">
        <authorList>
            <person name="Ratan Roy A."/>
            <person name="Morales Sandoval P.H."/>
            <person name="De Los Santos Villalobos S."/>
            <person name="Chakraborty S."/>
            <person name="Mukherjee J."/>
        </authorList>
    </citation>
    <scope>NUCLEOTIDE SEQUENCE [LARGE SCALE GENOMIC DNA]</scope>
    <source>
        <strain evidence="5 6">S1</strain>
    </source>
</reference>
<dbReference type="Gene3D" id="3.40.190.10">
    <property type="entry name" value="Periplasmic binding protein-like II"/>
    <property type="match status" value="2"/>
</dbReference>
<gene>
    <name evidence="5" type="ORF">ACFVKH_00855</name>
</gene>
<dbReference type="RefSeq" id="WP_377960434.1">
    <property type="nucleotide sequence ID" value="NZ_JBHZOL010000004.1"/>
</dbReference>
<dbReference type="InterPro" id="IPR050811">
    <property type="entry name" value="Phosphate_ABC_transporter"/>
</dbReference>
<evidence type="ECO:0000259" key="4">
    <source>
        <dbReference type="Pfam" id="PF12849"/>
    </source>
</evidence>
<dbReference type="CDD" id="cd13566">
    <property type="entry name" value="PBP2_phosphate"/>
    <property type="match status" value="1"/>
</dbReference>
<dbReference type="PANTHER" id="PTHR30570">
    <property type="entry name" value="PERIPLASMIC PHOSPHATE BINDING COMPONENT OF PHOSPHATE ABC TRANSPORTER"/>
    <property type="match status" value="1"/>
</dbReference>
<evidence type="ECO:0000256" key="3">
    <source>
        <dbReference type="SAM" id="Phobius"/>
    </source>
</evidence>
<evidence type="ECO:0000256" key="1">
    <source>
        <dbReference type="ARBA" id="ARBA00022729"/>
    </source>
</evidence>
<feature type="region of interest" description="Disordered" evidence="2">
    <location>
        <begin position="39"/>
        <end position="64"/>
    </location>
</feature>
<proteinExistence type="predicted"/>
<dbReference type="SUPFAM" id="SSF53850">
    <property type="entry name" value="Periplasmic binding protein-like II"/>
    <property type="match status" value="1"/>
</dbReference>
<keyword evidence="3" id="KW-0812">Transmembrane</keyword>